<keyword evidence="6 17" id="KW-0602">Photosynthesis</keyword>
<dbReference type="GeneID" id="27986472"/>
<dbReference type="Gene3D" id="1.20.89.20">
    <property type="match status" value="1"/>
</dbReference>
<dbReference type="Gene3D" id="1.10.8.550">
    <property type="entry name" value="Proto-chlorophyllide reductase 57 kD subunit B"/>
    <property type="match status" value="1"/>
</dbReference>
<dbReference type="Gene3D" id="3.40.50.1980">
    <property type="entry name" value="Nitrogenase molybdenum iron protein domain"/>
    <property type="match status" value="3"/>
</dbReference>
<keyword evidence="11 17" id="KW-0408">Iron</keyword>
<evidence type="ECO:0000256" key="11">
    <source>
        <dbReference type="ARBA" id="ARBA00023004"/>
    </source>
</evidence>
<dbReference type="GO" id="GO:0036068">
    <property type="term" value="P:light-independent chlorophyll biosynthetic process"/>
    <property type="evidence" value="ECO:0007669"/>
    <property type="project" value="UniProtKB-UniRule"/>
</dbReference>
<keyword evidence="7 17" id="KW-0479">Metal-binding</keyword>
<dbReference type="InterPro" id="IPR000510">
    <property type="entry name" value="Nase/OxRdtase_comp1"/>
</dbReference>
<evidence type="ECO:0000256" key="12">
    <source>
        <dbReference type="ARBA" id="ARBA00023014"/>
    </source>
</evidence>
<feature type="active site" description="Proton donor" evidence="17">
    <location>
        <position position="296"/>
    </location>
</feature>
<evidence type="ECO:0000256" key="6">
    <source>
        <dbReference type="ARBA" id="ARBA00022531"/>
    </source>
</evidence>
<evidence type="ECO:0000256" key="9">
    <source>
        <dbReference type="ARBA" id="ARBA00022840"/>
    </source>
</evidence>
<evidence type="ECO:0000256" key="7">
    <source>
        <dbReference type="ARBA" id="ARBA00022723"/>
    </source>
</evidence>
<evidence type="ECO:0000313" key="20">
    <source>
        <dbReference type="EMBL" id="ANI25349.1"/>
    </source>
</evidence>
<evidence type="ECO:0000256" key="10">
    <source>
        <dbReference type="ARBA" id="ARBA00023002"/>
    </source>
</evidence>
<dbReference type="GO" id="GO:0016636">
    <property type="term" value="F:oxidoreductase activity, acting on the CH-CH group of donors, iron-sulfur protein as acceptor"/>
    <property type="evidence" value="ECO:0007669"/>
    <property type="project" value="UniProtKB-UniRule"/>
</dbReference>
<keyword evidence="12 17" id="KW-0411">Iron-sulfur</keyword>
<proteinExistence type="inferred from homology"/>
<dbReference type="GO" id="GO:0009507">
    <property type="term" value="C:chloroplast"/>
    <property type="evidence" value="ECO:0007669"/>
    <property type="project" value="UniProtKB-SubCell"/>
</dbReference>
<accession>A0A191T4N2</accession>
<evidence type="ECO:0000259" key="19">
    <source>
        <dbReference type="Pfam" id="PF08369"/>
    </source>
</evidence>
<feature type="binding site" evidence="17">
    <location>
        <begin position="431"/>
        <end position="432"/>
    </location>
    <ligand>
        <name>substrate</name>
    </ligand>
</feature>
<dbReference type="AlphaFoldDB" id="A0A191T4N2"/>
<dbReference type="EMBL" id="KU646490">
    <property type="protein sequence ID" value="ANI25349.1"/>
    <property type="molecule type" value="Genomic_DNA"/>
</dbReference>
<evidence type="ECO:0000256" key="5">
    <source>
        <dbReference type="ARBA" id="ARBA00022485"/>
    </source>
</evidence>
<comment type="cofactor">
    <cofactor evidence="17">
        <name>[4Fe-4S] cluster</name>
        <dbReference type="ChEBI" id="CHEBI:49883"/>
    </cofactor>
    <text evidence="17">Binds 1 [4Fe-4S] cluster per heterodimer. The cluster is bound at the heterodimer interface by residues from both subunits.</text>
</comment>
<dbReference type="InterPro" id="IPR050152">
    <property type="entry name" value="ChlB/BchB/BchZ"/>
</dbReference>
<dbReference type="InterPro" id="IPR042298">
    <property type="entry name" value="P-CP_red_C"/>
</dbReference>
<dbReference type="NCBIfam" id="TIGR01278">
    <property type="entry name" value="DPOR_BchB"/>
    <property type="match status" value="1"/>
</dbReference>
<dbReference type="EC" id="1.3.7.7" evidence="3 17"/>
<protein>
    <recommendedName>
        <fullName evidence="4 17">Light-independent protochlorophyllide reductase subunit B</fullName>
        <shortName evidence="17">DPOR subunit B</shortName>
        <shortName evidence="17">LI-POR subunit B</shortName>
        <ecNumber evidence="3 17">1.3.7.7</ecNumber>
    </recommendedName>
</protein>
<dbReference type="InterPro" id="IPR016209">
    <property type="entry name" value="Protochlorophyllide_Rdtase"/>
</dbReference>
<evidence type="ECO:0000256" key="1">
    <source>
        <dbReference type="ARBA" id="ARBA00004949"/>
    </source>
</evidence>
<evidence type="ECO:0000256" key="2">
    <source>
        <dbReference type="ARBA" id="ARBA00008935"/>
    </source>
</evidence>
<dbReference type="PANTHER" id="PTHR33712:SF7">
    <property type="entry name" value="LIGHT-INDEPENDENT PROTOCHLOROPHYLLIDE REDUCTASE SUBUNIT B"/>
    <property type="match status" value="1"/>
</dbReference>
<keyword evidence="20" id="KW-0150">Chloroplast</keyword>
<keyword evidence="20" id="KW-0934">Plastid</keyword>
<feature type="domain" description="Light-independent protochlorophyllide reductase subunit B-like C-terminal" evidence="19">
    <location>
        <begin position="461"/>
        <end position="505"/>
    </location>
</feature>
<feature type="domain" description="Nitrogenase/oxidoreductase component 1" evidence="18">
    <location>
        <begin position="12"/>
        <end position="428"/>
    </location>
</feature>
<dbReference type="CDD" id="cd01981">
    <property type="entry name" value="Pchlide_reductase_B"/>
    <property type="match status" value="1"/>
</dbReference>
<dbReference type="PIRSF" id="PIRSF000163">
    <property type="entry name" value="PCP_ChlB"/>
    <property type="match status" value="1"/>
</dbReference>
<comment type="subunit">
    <text evidence="15 17">Protochlorophyllide reductase is composed of three subunits; ChlL, ChlN and ChlB. Forms a heterotetramer of two ChlB and two ChlN subunits.</text>
</comment>
<dbReference type="HAMAP" id="MF_00353">
    <property type="entry name" value="ChlB_BchB"/>
    <property type="match status" value="1"/>
</dbReference>
<dbReference type="RefSeq" id="YP_009256679.1">
    <property type="nucleotide sequence ID" value="NC_030313.1"/>
</dbReference>
<keyword evidence="9 17" id="KW-0067">ATP-binding</keyword>
<comment type="catalytic activity">
    <reaction evidence="16 17">
        <text>chlorophyllide a + oxidized 2[4Fe-4S]-[ferredoxin] + 2 ADP + 2 phosphate = protochlorophyllide a + reduced 2[4Fe-4S]-[ferredoxin] + 2 ATP + 2 H2O</text>
        <dbReference type="Rhea" id="RHEA:28202"/>
        <dbReference type="Rhea" id="RHEA-COMP:10002"/>
        <dbReference type="Rhea" id="RHEA-COMP:10004"/>
        <dbReference type="ChEBI" id="CHEBI:15377"/>
        <dbReference type="ChEBI" id="CHEBI:30616"/>
        <dbReference type="ChEBI" id="CHEBI:33722"/>
        <dbReference type="ChEBI" id="CHEBI:33723"/>
        <dbReference type="ChEBI" id="CHEBI:43474"/>
        <dbReference type="ChEBI" id="CHEBI:83348"/>
        <dbReference type="ChEBI" id="CHEBI:83350"/>
        <dbReference type="ChEBI" id="CHEBI:456216"/>
        <dbReference type="EC" id="1.3.7.7"/>
    </reaction>
</comment>
<dbReference type="UniPathway" id="UPA00670"/>
<keyword evidence="8 17" id="KW-0547">Nucleotide-binding</keyword>
<dbReference type="InterPro" id="IPR005969">
    <property type="entry name" value="Protochl_reductB"/>
</dbReference>
<comment type="function">
    <text evidence="14 17">Component of the dark-operative protochlorophyllide reductase (DPOR) that uses Mg-ATP and reduced ferredoxin to reduce ring D of protochlorophyllide (Pchlide) to form chlorophyllide a (Chlide). This reaction is light-independent. The NB-protein (ChlN-ChlB) is the catalytic component of the complex.</text>
</comment>
<evidence type="ECO:0000256" key="13">
    <source>
        <dbReference type="ARBA" id="ARBA00023171"/>
    </source>
</evidence>
<evidence type="ECO:0000256" key="15">
    <source>
        <dbReference type="ARBA" id="ARBA00025959"/>
    </source>
</evidence>
<evidence type="ECO:0000256" key="8">
    <source>
        <dbReference type="ARBA" id="ARBA00022741"/>
    </source>
</evidence>
<evidence type="ECO:0000256" key="16">
    <source>
        <dbReference type="ARBA" id="ARBA00049483"/>
    </source>
</evidence>
<evidence type="ECO:0000259" key="18">
    <source>
        <dbReference type="Pfam" id="PF00148"/>
    </source>
</evidence>
<feature type="binding site" evidence="17">
    <location>
        <position position="36"/>
    </location>
    <ligand>
        <name>[4Fe-4S] cluster</name>
        <dbReference type="ChEBI" id="CHEBI:49883"/>
        <note>ligand shared with heterodimeric partner</note>
    </ligand>
</feature>
<dbReference type="PANTHER" id="PTHR33712">
    <property type="entry name" value="LIGHT-INDEPENDENT PROTOCHLOROPHYLLIDE REDUCTASE SUBUNIT B"/>
    <property type="match status" value="1"/>
</dbReference>
<organism evidence="20">
    <name type="scientific">Entransia fimbriata</name>
    <dbReference type="NCBI Taxonomy" id="130991"/>
    <lineage>
        <taxon>Eukaryota</taxon>
        <taxon>Viridiplantae</taxon>
        <taxon>Streptophyta</taxon>
        <taxon>Klebsormidiophyceae</taxon>
        <taxon>Entransiales</taxon>
        <taxon>Entransiaceae</taxon>
        <taxon>Entransia</taxon>
    </lineage>
</organism>
<reference evidence="20" key="1">
    <citation type="journal article" date="2016" name="Front. Plant Sci.">
        <title>Comparative Chloroplast Genome Analyses of Streptophyte Green Algae Uncover Major Structural Alterations in the Klebsormidiophyceae, Coleochaetophyceae and Zygnematophyceae.</title>
        <authorList>
            <person name="Lemieux C."/>
            <person name="Otis C."/>
            <person name="Turmel M."/>
        </authorList>
    </citation>
    <scope>NUCLEOTIDE SEQUENCE</scope>
</reference>
<evidence type="ECO:0000256" key="3">
    <source>
        <dbReference type="ARBA" id="ARBA00012713"/>
    </source>
</evidence>
<evidence type="ECO:0000256" key="17">
    <source>
        <dbReference type="HAMAP-Rule" id="MF_00353"/>
    </source>
</evidence>
<sequence length="510" mass="57497">MKLAYWMYAGPAHIGTLRVASSFKNVHAIMHAPLGDDYFNVMRSMLERERDFTPVTASIVDRHVLARGSQEKVVENITRKDKEEKPDLILLTPTCTSSILQEDLENFVNRASTTTDSDVILADVNHYRVNELQAADRTLEQIIRYYLTKAKKQDKVVLKKTEKPSANIIGTFTLGFHHQHDCRELKRLLKELGIITNQVIPEGGSVKELYALPSAWFNLVPYREVGLMAAQYLKKEFGMPYVAITPIGIIETALCIKEIQTILNSEPFCLKVNYSSYINEQTSFVSQAAWFSRSIDCQNLTGKKALVFGDATHAASITKILTKEMGIHVVCAGTYCKHDQAWFIEQVQPYCDKILITDDHEEVGDIIAKIEPSAIFGTQMERHIGKRLNIPCGVISAPVHIQNFSLGYRPFLGYEGTNQIADLVYNSFTLGMEDHLLEIFGGHDTKKAVIKSTSMESDLFWTTDAQLELNKIPGFVRGKIKRNTEQFAKEKNISEITVEVMYTAKETLSG</sequence>
<dbReference type="GO" id="GO:0016730">
    <property type="term" value="F:oxidoreductase activity, acting on iron-sulfur proteins as donors"/>
    <property type="evidence" value="ECO:0007669"/>
    <property type="project" value="InterPro"/>
</dbReference>
<geneLocation type="chloroplast" evidence="20"/>
<name>A0A191T4N2_9VIRI</name>
<dbReference type="Pfam" id="PF00148">
    <property type="entry name" value="Oxidored_nitro"/>
    <property type="match status" value="1"/>
</dbReference>
<dbReference type="GO" id="GO:0046872">
    <property type="term" value="F:metal ion binding"/>
    <property type="evidence" value="ECO:0007669"/>
    <property type="project" value="UniProtKB-KW"/>
</dbReference>
<evidence type="ECO:0000256" key="4">
    <source>
        <dbReference type="ARBA" id="ARBA00017673"/>
    </source>
</evidence>
<keyword evidence="10 17" id="KW-0560">Oxidoreductase</keyword>
<dbReference type="GO" id="GO:0019685">
    <property type="term" value="P:photosynthesis, dark reaction"/>
    <property type="evidence" value="ECO:0007669"/>
    <property type="project" value="InterPro"/>
</dbReference>
<dbReference type="InterPro" id="IPR013580">
    <property type="entry name" value="LI-POR_suB-like_C"/>
</dbReference>
<dbReference type="SUPFAM" id="SSF53807">
    <property type="entry name" value="Helical backbone' metal receptor"/>
    <property type="match status" value="1"/>
</dbReference>
<dbReference type="Pfam" id="PF08369">
    <property type="entry name" value="PCP_red"/>
    <property type="match status" value="1"/>
</dbReference>
<gene>
    <name evidence="17 20" type="primary">chlB</name>
</gene>
<keyword evidence="5 17" id="KW-0004">4Fe-4S</keyword>
<dbReference type="GO" id="GO:0005524">
    <property type="term" value="F:ATP binding"/>
    <property type="evidence" value="ECO:0007669"/>
    <property type="project" value="UniProtKB-UniRule"/>
</dbReference>
<comment type="subcellular location">
    <subcellularLocation>
        <location evidence="17">Plastid</location>
        <location evidence="17">Chloroplast</location>
    </subcellularLocation>
</comment>
<keyword evidence="13 17" id="KW-0149">Chlorophyll biosynthesis</keyword>
<dbReference type="GO" id="GO:0051539">
    <property type="term" value="F:4 iron, 4 sulfur cluster binding"/>
    <property type="evidence" value="ECO:0007669"/>
    <property type="project" value="UniProtKB-UniRule"/>
</dbReference>
<comment type="similarity">
    <text evidence="2 17">Belongs to the ChlB/BchB/BchZ family.</text>
</comment>
<evidence type="ECO:0000256" key="14">
    <source>
        <dbReference type="ARBA" id="ARBA00025201"/>
    </source>
</evidence>
<comment type="pathway">
    <text evidence="1 17">Porphyrin-containing compound metabolism; chlorophyll biosynthesis (light-independent).</text>
</comment>